<dbReference type="RefSeq" id="WP_068280093.1">
    <property type="nucleotide sequence ID" value="NZ_CP014873.1"/>
</dbReference>
<dbReference type="PANTHER" id="PTHR34980">
    <property type="entry name" value="INNER MEMBRANE PROTEIN-RELATED-RELATED"/>
    <property type="match status" value="1"/>
</dbReference>
<evidence type="ECO:0000259" key="2">
    <source>
        <dbReference type="Pfam" id="PF12773"/>
    </source>
</evidence>
<dbReference type="OrthoDB" id="2322628at2"/>
<dbReference type="EMBL" id="CP014873">
    <property type="protein sequence ID" value="ANK63406.1"/>
    <property type="molecule type" value="Genomic_DNA"/>
</dbReference>
<feature type="transmembrane region" description="Helical" evidence="1">
    <location>
        <begin position="174"/>
        <end position="200"/>
    </location>
</feature>
<feature type="transmembrane region" description="Helical" evidence="1">
    <location>
        <begin position="109"/>
        <end position="133"/>
    </location>
</feature>
<accession>A0A192H5Z1</accession>
<protein>
    <recommendedName>
        <fullName evidence="2">DZANK-type domain-containing protein</fullName>
    </recommendedName>
</protein>
<dbReference type="GeneID" id="42982956"/>
<dbReference type="InterPro" id="IPR008523">
    <property type="entry name" value="DUF805"/>
</dbReference>
<evidence type="ECO:0000313" key="3">
    <source>
        <dbReference type="EMBL" id="ANK63406.1"/>
    </source>
</evidence>
<sequence length="211" mass="23481">MNYCQKCGNKLDENVEFCPKCGQEVLNIDQVATKFCSNCGKKIPAASDYCPNCGVQLKSNSTQENSTKQQAIIDKPYNENKNPDPINSIVLFFKDTFHVSKRLGRADYWWARLTAAVVGLTLSLIWITAIMQVQTVSNAISSILTILLIILTLVLGVWWVIASITADIRRLHDVGISGAFLFLLLLPSIGNIVIFVMTLLPSKQINNRYAN</sequence>
<dbReference type="Pfam" id="PF12773">
    <property type="entry name" value="DZR"/>
    <property type="match status" value="1"/>
</dbReference>
<evidence type="ECO:0000313" key="4">
    <source>
        <dbReference type="Proteomes" id="UP000078582"/>
    </source>
</evidence>
<dbReference type="STRING" id="375175.AYR53_11860"/>
<proteinExistence type="predicted"/>
<feature type="transmembrane region" description="Helical" evidence="1">
    <location>
        <begin position="139"/>
        <end position="162"/>
    </location>
</feature>
<dbReference type="Pfam" id="PF05656">
    <property type="entry name" value="DUF805"/>
    <property type="match status" value="1"/>
</dbReference>
<dbReference type="PANTHER" id="PTHR34980:SF2">
    <property type="entry name" value="INNER MEMBRANE PROTEIN YHAH-RELATED"/>
    <property type="match status" value="1"/>
</dbReference>
<dbReference type="InterPro" id="IPR025874">
    <property type="entry name" value="DZR"/>
</dbReference>
<dbReference type="GO" id="GO:0005886">
    <property type="term" value="C:plasma membrane"/>
    <property type="evidence" value="ECO:0007669"/>
    <property type="project" value="TreeGrafter"/>
</dbReference>
<keyword evidence="1" id="KW-1133">Transmembrane helix</keyword>
<keyword evidence="1" id="KW-0812">Transmembrane</keyword>
<feature type="domain" description="DZANK-type" evidence="2">
    <location>
        <begin position="4"/>
        <end position="54"/>
    </location>
</feature>
<reference evidence="3 4" key="1">
    <citation type="submission" date="2016-03" db="EMBL/GenBank/DDBJ databases">
        <title>Pediococcus and Lactobacillus from brewery environment - whole genome sequencing and assembly.</title>
        <authorList>
            <person name="Behr J."/>
            <person name="Geissler A.J."/>
            <person name="Vogel R.F."/>
        </authorList>
    </citation>
    <scope>NUCLEOTIDE SEQUENCE [LARGE SCALE GENOMIC DNA]</scope>
    <source>
        <strain evidence="3 4">TMW 1.1989</strain>
    </source>
</reference>
<gene>
    <name evidence="3" type="ORF">AYR53_11860</name>
</gene>
<dbReference type="Proteomes" id="UP000078582">
    <property type="component" value="Chromosome"/>
</dbReference>
<keyword evidence="4" id="KW-1185">Reference proteome</keyword>
<dbReference type="AlphaFoldDB" id="A0A192H5Z1"/>
<evidence type="ECO:0000256" key="1">
    <source>
        <dbReference type="SAM" id="Phobius"/>
    </source>
</evidence>
<name>A0A192H5Z1_9LACO</name>
<keyword evidence="1" id="KW-0472">Membrane</keyword>
<organism evidence="3 4">
    <name type="scientific">Loigolactobacillus backii</name>
    <dbReference type="NCBI Taxonomy" id="375175"/>
    <lineage>
        <taxon>Bacteria</taxon>
        <taxon>Bacillati</taxon>
        <taxon>Bacillota</taxon>
        <taxon>Bacilli</taxon>
        <taxon>Lactobacillales</taxon>
        <taxon>Lactobacillaceae</taxon>
        <taxon>Loigolactobacillus</taxon>
    </lineage>
</organism>